<reference evidence="1 2" key="1">
    <citation type="submission" date="2013-02" db="EMBL/GenBank/DDBJ databases">
        <title>The Genome Annotation of Plasmodium falciparum MaliPS096_E11.</title>
        <authorList>
            <consortium name="The Broad Institute Genome Sequencing Platform"/>
            <consortium name="The Broad Institute Genome Sequencing Center for Infectious Disease"/>
            <person name="Neafsey D."/>
            <person name="Hoffman S."/>
            <person name="Volkman S."/>
            <person name="Rosenthal P."/>
            <person name="Walker B."/>
            <person name="Young S.K."/>
            <person name="Zeng Q."/>
            <person name="Gargeya S."/>
            <person name="Fitzgerald M."/>
            <person name="Haas B."/>
            <person name="Abouelleil A."/>
            <person name="Allen A.W."/>
            <person name="Alvarado L."/>
            <person name="Arachchi H.M."/>
            <person name="Berlin A.M."/>
            <person name="Chapman S.B."/>
            <person name="Gainer-Dewar J."/>
            <person name="Goldberg J."/>
            <person name="Griggs A."/>
            <person name="Gujja S."/>
            <person name="Hansen M."/>
            <person name="Howarth C."/>
            <person name="Imamovic A."/>
            <person name="Ireland A."/>
            <person name="Larimer J."/>
            <person name="McCowan C."/>
            <person name="Murphy C."/>
            <person name="Pearson M."/>
            <person name="Poon T.W."/>
            <person name="Priest M."/>
            <person name="Roberts A."/>
            <person name="Saif S."/>
            <person name="Shea T."/>
            <person name="Sisk P."/>
            <person name="Sykes S."/>
            <person name="Wortman J."/>
            <person name="Nusbaum C."/>
            <person name="Birren B."/>
        </authorList>
    </citation>
    <scope>NUCLEOTIDE SEQUENCE [LARGE SCALE GENOMIC DNA]</scope>
    <source>
        <strain evidence="1 2">MaliPS096_E11</strain>
    </source>
</reference>
<gene>
    <name evidence="1" type="ORF">PFMALIP_01984</name>
</gene>
<dbReference type="EMBL" id="KI925534">
    <property type="protein sequence ID" value="ETW49980.1"/>
    <property type="molecule type" value="Genomic_DNA"/>
</dbReference>
<proteinExistence type="predicted"/>
<name>A0A024WTE4_PLAFA</name>
<reference evidence="1 2" key="2">
    <citation type="submission" date="2013-02" db="EMBL/GenBank/DDBJ databases">
        <title>The Genome Sequence of Plasmodium falciparum MaliPS096_E11.</title>
        <authorList>
            <consortium name="The Broad Institute Genome Sequencing Platform"/>
            <consortium name="The Broad Institute Genome Sequencing Center for Infectious Disease"/>
            <person name="Neafsey D."/>
            <person name="Cheeseman I."/>
            <person name="Volkman S."/>
            <person name="Adams J."/>
            <person name="Walker B."/>
            <person name="Young S.K."/>
            <person name="Zeng Q."/>
            <person name="Gargeya S."/>
            <person name="Fitzgerald M."/>
            <person name="Haas B."/>
            <person name="Abouelleil A."/>
            <person name="Alvarado L."/>
            <person name="Arachchi H.M."/>
            <person name="Berlin A.M."/>
            <person name="Chapman S.B."/>
            <person name="Dewar J."/>
            <person name="Goldberg J."/>
            <person name="Griggs A."/>
            <person name="Gujja S."/>
            <person name="Hansen M."/>
            <person name="Howarth C."/>
            <person name="Imamovic A."/>
            <person name="Larimer J."/>
            <person name="McCowan C."/>
            <person name="Murphy C."/>
            <person name="Neiman D."/>
            <person name="Pearson M."/>
            <person name="Priest M."/>
            <person name="Roberts A."/>
            <person name="Saif S."/>
            <person name="Shea T."/>
            <person name="Sisk P."/>
            <person name="Sykes S."/>
            <person name="Wortman J."/>
            <person name="Nusbaum C."/>
            <person name="Birren B."/>
        </authorList>
    </citation>
    <scope>NUCLEOTIDE SEQUENCE [LARGE SCALE GENOMIC DNA]</scope>
    <source>
        <strain evidence="1 2">MaliPS096_E11</strain>
    </source>
</reference>
<evidence type="ECO:0000313" key="1">
    <source>
        <dbReference type="EMBL" id="ETW49980.1"/>
    </source>
</evidence>
<sequence>MHYNYNNYNNNKINMDCYLSYDDLLLLYESKKIKLHVWDDNLNDVHNNNLNIHNNNSFFNEHIQYCILWKSIQTYFNTLHINYKNITF</sequence>
<dbReference type="Proteomes" id="UP000030699">
    <property type="component" value="Unassembled WGS sequence"/>
</dbReference>
<organism evidence="1 2">
    <name type="scientific">Plasmodium falciparum MaliPS096_E11</name>
    <dbReference type="NCBI Taxonomy" id="1036727"/>
    <lineage>
        <taxon>Eukaryota</taxon>
        <taxon>Sar</taxon>
        <taxon>Alveolata</taxon>
        <taxon>Apicomplexa</taxon>
        <taxon>Aconoidasida</taxon>
        <taxon>Haemosporida</taxon>
        <taxon>Plasmodiidae</taxon>
        <taxon>Plasmodium</taxon>
        <taxon>Plasmodium (Laverania)</taxon>
    </lineage>
</organism>
<accession>A0A024WTE4</accession>
<protein>
    <submittedName>
        <fullName evidence="1">Uncharacterized protein</fullName>
    </submittedName>
</protein>
<dbReference type="AlphaFoldDB" id="A0A024WTE4"/>
<evidence type="ECO:0000313" key="2">
    <source>
        <dbReference type="Proteomes" id="UP000030699"/>
    </source>
</evidence>